<dbReference type="InterPro" id="IPR012657">
    <property type="entry name" value="23S_rRNA-intervening_sequence"/>
</dbReference>
<dbReference type="Gene3D" id="1.20.1440.60">
    <property type="entry name" value="23S rRNA-intervening sequence"/>
    <property type="match status" value="1"/>
</dbReference>
<name>A0ABS5BLH5_9BACT</name>
<accession>A0ABS5BLH5</accession>
<dbReference type="Pfam" id="PF05635">
    <property type="entry name" value="23S_rRNA_IVP"/>
    <property type="match status" value="1"/>
</dbReference>
<dbReference type="CDD" id="cd16377">
    <property type="entry name" value="23S_rRNA_IVP_like"/>
    <property type="match status" value="1"/>
</dbReference>
<dbReference type="PANTHER" id="PTHR38471">
    <property type="entry name" value="FOUR HELIX BUNDLE PROTEIN"/>
    <property type="match status" value="1"/>
</dbReference>
<protein>
    <submittedName>
        <fullName evidence="1">Four helix bundle protein</fullName>
    </submittedName>
</protein>
<dbReference type="EMBL" id="JAGKQQ010000001">
    <property type="protein sequence ID" value="MBP3954565.1"/>
    <property type="molecule type" value="Genomic_DNA"/>
</dbReference>
<dbReference type="RefSeq" id="WP_210652687.1">
    <property type="nucleotide sequence ID" value="NZ_JAGKQQ010000001.1"/>
</dbReference>
<proteinExistence type="predicted"/>
<evidence type="ECO:0000313" key="1">
    <source>
        <dbReference type="EMBL" id="MBP3954565.1"/>
    </source>
</evidence>
<evidence type="ECO:0000313" key="2">
    <source>
        <dbReference type="Proteomes" id="UP000676565"/>
    </source>
</evidence>
<dbReference type="PANTHER" id="PTHR38471:SF2">
    <property type="entry name" value="FOUR HELIX BUNDLE PROTEIN"/>
    <property type="match status" value="1"/>
</dbReference>
<dbReference type="NCBIfam" id="TIGR02436">
    <property type="entry name" value="four helix bundle protein"/>
    <property type="match status" value="1"/>
</dbReference>
<dbReference type="SUPFAM" id="SSF158446">
    <property type="entry name" value="IVS-encoded protein-like"/>
    <property type="match status" value="1"/>
</dbReference>
<dbReference type="Proteomes" id="UP000676565">
    <property type="component" value="Unassembled WGS sequence"/>
</dbReference>
<gene>
    <name evidence="1" type="ORF">J8F10_04615</name>
</gene>
<reference evidence="1 2" key="1">
    <citation type="submission" date="2021-04" db="EMBL/GenBank/DDBJ databases">
        <authorList>
            <person name="Ivanova A."/>
        </authorList>
    </citation>
    <scope>NUCLEOTIDE SEQUENCE [LARGE SCALE GENOMIC DNA]</scope>
    <source>
        <strain evidence="1 2">G18</strain>
    </source>
</reference>
<comment type="caution">
    <text evidence="1">The sequence shown here is derived from an EMBL/GenBank/DDBJ whole genome shotgun (WGS) entry which is preliminary data.</text>
</comment>
<dbReference type="InterPro" id="IPR036583">
    <property type="entry name" value="23S_rRNA_IVS_sf"/>
</dbReference>
<sequence>MAKIERFEDIDAWKRARVLTSRVYATTNAGAFARDFGLRDQIRRACVSIMSNIAEGFERGAGDKEFARFLSIAKGSAGEVRAQLYVALDVGYLTQSEFEEHTQLATEISRLLSRFMQYLTTTS</sequence>
<keyword evidence="2" id="KW-1185">Reference proteome</keyword>
<organism evidence="1 2">
    <name type="scientific">Gemmata palustris</name>
    <dbReference type="NCBI Taxonomy" id="2822762"/>
    <lineage>
        <taxon>Bacteria</taxon>
        <taxon>Pseudomonadati</taxon>
        <taxon>Planctomycetota</taxon>
        <taxon>Planctomycetia</taxon>
        <taxon>Gemmatales</taxon>
        <taxon>Gemmataceae</taxon>
        <taxon>Gemmata</taxon>
    </lineage>
</organism>